<evidence type="ECO:0000256" key="3">
    <source>
        <dbReference type="ARBA" id="ARBA00022763"/>
    </source>
</evidence>
<dbReference type="GO" id="GO:0008270">
    <property type="term" value="F:zinc ion binding"/>
    <property type="evidence" value="ECO:0007669"/>
    <property type="project" value="InterPro"/>
</dbReference>
<dbReference type="PaxDb" id="5061-CADANGAP00000697"/>
<proteinExistence type="inferred from homology"/>
<dbReference type="FunFam" id="3.20.190.10:FF:000004">
    <property type="entry name" value="Putative Formamidopyrimidine-DNA glycosylase"/>
    <property type="match status" value="1"/>
</dbReference>
<feature type="domain" description="Formamidopyrimidine-DNA glycosylase catalytic" evidence="11">
    <location>
        <begin position="60"/>
        <end position="190"/>
    </location>
</feature>
<dbReference type="Pfam" id="PF06831">
    <property type="entry name" value="H2TH"/>
    <property type="match status" value="1"/>
</dbReference>
<dbReference type="CDD" id="cd08972">
    <property type="entry name" value="PF_Nei_N"/>
    <property type="match status" value="1"/>
</dbReference>
<dbReference type="InterPro" id="IPR010979">
    <property type="entry name" value="Ribosomal_uS13-like_H2TH"/>
</dbReference>
<name>A0A100I3D6_ASPNG</name>
<evidence type="ECO:0000256" key="8">
    <source>
        <dbReference type="ARBA" id="ARBA00023268"/>
    </source>
</evidence>
<evidence type="ECO:0000256" key="2">
    <source>
        <dbReference type="ARBA" id="ARBA00009409"/>
    </source>
</evidence>
<keyword evidence="3" id="KW-0227">DNA damage</keyword>
<accession>A0A100I3D6</accession>
<dbReference type="VEuPathDB" id="FungiDB:ATCC64974_17550"/>
<keyword evidence="5" id="KW-0238">DNA-binding</keyword>
<dbReference type="SMART" id="SM00898">
    <property type="entry name" value="Fapy_DNA_glyco"/>
    <property type="match status" value="1"/>
</dbReference>
<keyword evidence="6" id="KW-0234">DNA repair</keyword>
<keyword evidence="9" id="KW-0326">Glycosidase</keyword>
<comment type="similarity">
    <text evidence="2">Belongs to the FPG family.</text>
</comment>
<comment type="caution">
    <text evidence="12">The sequence shown here is derived from an EMBL/GenBank/DDBJ whole genome shotgun (WGS) entry which is preliminary data.</text>
</comment>
<dbReference type="Pfam" id="PF01149">
    <property type="entry name" value="Fapy_DNA_glyco"/>
    <property type="match status" value="1"/>
</dbReference>
<dbReference type="EMBL" id="BCMY01000001">
    <property type="protein sequence ID" value="GAQ33976.1"/>
    <property type="molecule type" value="Genomic_DNA"/>
</dbReference>
<dbReference type="FunFam" id="1.10.8.50:FF:000009">
    <property type="entry name" value="Formamidopyrimidine-DNA glycosylase"/>
    <property type="match status" value="1"/>
</dbReference>
<sequence>MADARHDLLLQPLLDLRDFIELTLYTSLSLFWEEVRTKETKVHATIFRSRQRLSTLNIMPELAEVSRIVHFLRQHLVGKTLSKVSVQNDDIIYGKAGTTAAEFQKAMEGKKVTGAGQQGKYFWIAMSSPPHAVMHFGMAGWLKIRDADTYYYRTDKPEDKEWPPKYWKFLLETDGDPKTEAAFVDFRRLARIRLVDCPAEEIRKYSPLKENGPDPVADKDIVSEEWLAKKLRSKKVPVKALLLDQANISGIGNWMGDEILYQAKIHPEQYSNTLDDDQIKELHSAIHYICSTSVELLADSEKFPADWLFKHRWSKGKKNTPSVLPNGEKITFLTVGGRTSAVVPSVQKKTGPVAKDFSSEDASNAPAKSKRKRASVKKEESEPEASEEDLKPKTGPKRQSRTSVKKEDIDETETKPVEAQQTTRRRSDRLRKEMFRLLQVHQPMTLCETFTEDNDGRRIDGVSFSYGIVSVFKGGAEAASIAKSLLLSHSSITPTAAWIPFVGHIQDTHVPRVSLPKLPGGAINPNGDVERISKYDFDMG</sequence>
<dbReference type="GO" id="GO:0006284">
    <property type="term" value="P:base-excision repair"/>
    <property type="evidence" value="ECO:0007669"/>
    <property type="project" value="InterPro"/>
</dbReference>
<dbReference type="InterPro" id="IPR015886">
    <property type="entry name" value="H2TH_FPG"/>
</dbReference>
<dbReference type="VEuPathDB" id="FungiDB:M747DRAFT_373799"/>
<dbReference type="GO" id="GO:0003906">
    <property type="term" value="F:DNA-(apurinic or apyrimidinic site) endonuclease activity"/>
    <property type="evidence" value="ECO:0007669"/>
    <property type="project" value="InterPro"/>
</dbReference>
<keyword evidence="7" id="KW-0456">Lyase</keyword>
<dbReference type="GO" id="GO:0008534">
    <property type="term" value="F:oxidized purine nucleobase lesion DNA N-glycosylase activity"/>
    <property type="evidence" value="ECO:0007669"/>
    <property type="project" value="UniProtKB-EC"/>
</dbReference>
<dbReference type="AlphaFoldDB" id="A0A100I3D6"/>
<dbReference type="VEuPathDB" id="FungiDB:An01g07220"/>
<dbReference type="GO" id="GO:0005634">
    <property type="term" value="C:nucleus"/>
    <property type="evidence" value="ECO:0007669"/>
    <property type="project" value="TreeGrafter"/>
</dbReference>
<dbReference type="VEuPathDB" id="FungiDB:ASPNIDRAFT2_1182147"/>
<dbReference type="PROSITE" id="PS51068">
    <property type="entry name" value="FPG_CAT"/>
    <property type="match status" value="1"/>
</dbReference>
<dbReference type="Gene3D" id="3.20.190.10">
    <property type="entry name" value="MutM-like, N-terminal"/>
    <property type="match status" value="1"/>
</dbReference>
<evidence type="ECO:0000256" key="5">
    <source>
        <dbReference type="ARBA" id="ARBA00023125"/>
    </source>
</evidence>
<dbReference type="PANTHER" id="PTHR22993:SF9">
    <property type="entry name" value="FORMAMIDOPYRIMIDINE-DNA GLYCOSYLASE"/>
    <property type="match status" value="1"/>
</dbReference>
<dbReference type="Gene3D" id="1.10.8.50">
    <property type="match status" value="1"/>
</dbReference>
<evidence type="ECO:0000259" key="11">
    <source>
        <dbReference type="PROSITE" id="PS51068"/>
    </source>
</evidence>
<evidence type="ECO:0000313" key="13">
    <source>
        <dbReference type="Proteomes" id="UP000068243"/>
    </source>
</evidence>
<dbReference type="InterPro" id="IPR012319">
    <property type="entry name" value="FPG_cat"/>
</dbReference>
<feature type="region of interest" description="Disordered" evidence="10">
    <location>
        <begin position="343"/>
        <end position="428"/>
    </location>
</feature>
<dbReference type="SUPFAM" id="SSF81624">
    <property type="entry name" value="N-terminal domain of MutM-like DNA repair proteins"/>
    <property type="match status" value="1"/>
</dbReference>
<comment type="catalytic activity">
    <reaction evidence="1">
        <text>Hydrolysis of DNA containing ring-opened 7-methylguanine residues, releasing 2,6-diamino-4-hydroxy-5-(N-methyl)formamidopyrimidine.</text>
        <dbReference type="EC" id="3.2.2.23"/>
    </reaction>
</comment>
<evidence type="ECO:0000256" key="4">
    <source>
        <dbReference type="ARBA" id="ARBA00022801"/>
    </source>
</evidence>
<evidence type="ECO:0000256" key="9">
    <source>
        <dbReference type="ARBA" id="ARBA00023295"/>
    </source>
</evidence>
<evidence type="ECO:0000313" key="12">
    <source>
        <dbReference type="EMBL" id="GAQ33976.1"/>
    </source>
</evidence>
<keyword evidence="4" id="KW-0378">Hydrolase</keyword>
<dbReference type="OrthoDB" id="444592at2759"/>
<evidence type="ECO:0000256" key="7">
    <source>
        <dbReference type="ARBA" id="ARBA00023239"/>
    </source>
</evidence>
<dbReference type="PANTHER" id="PTHR22993">
    <property type="entry name" value="FORMAMIDOPYRIMIDINE-DNA GLYCOSYLASE"/>
    <property type="match status" value="1"/>
</dbReference>
<dbReference type="SUPFAM" id="SSF46946">
    <property type="entry name" value="S13-like H2TH domain"/>
    <property type="match status" value="1"/>
</dbReference>
<evidence type="ECO:0000256" key="6">
    <source>
        <dbReference type="ARBA" id="ARBA00023204"/>
    </source>
</evidence>
<dbReference type="InterPro" id="IPR035937">
    <property type="entry name" value="FPG_N"/>
</dbReference>
<dbReference type="SMART" id="SM01232">
    <property type="entry name" value="H2TH"/>
    <property type="match status" value="1"/>
</dbReference>
<gene>
    <name evidence="12" type="ORF">ABL_00453</name>
</gene>
<dbReference type="GO" id="GO:0003684">
    <property type="term" value="F:damaged DNA binding"/>
    <property type="evidence" value="ECO:0007669"/>
    <property type="project" value="InterPro"/>
</dbReference>
<dbReference type="Proteomes" id="UP000068243">
    <property type="component" value="Unassembled WGS sequence"/>
</dbReference>
<keyword evidence="8" id="KW-0511">Multifunctional enzyme</keyword>
<reference evidence="13" key="1">
    <citation type="journal article" date="2016" name="Genome Announc.">
        <title>Draft genome sequence of Aspergillus niger strain An76.</title>
        <authorList>
            <person name="Gong W."/>
            <person name="Cheng Z."/>
            <person name="Zhang H."/>
            <person name="Liu L."/>
            <person name="Gao P."/>
            <person name="Wang L."/>
        </authorList>
    </citation>
    <scope>NUCLEOTIDE SEQUENCE [LARGE SCALE GENOMIC DNA]</scope>
    <source>
        <strain evidence="13">An76</strain>
    </source>
</reference>
<evidence type="ECO:0000256" key="1">
    <source>
        <dbReference type="ARBA" id="ARBA00001668"/>
    </source>
</evidence>
<organism evidence="12 13">
    <name type="scientific">Aspergillus niger</name>
    <dbReference type="NCBI Taxonomy" id="5061"/>
    <lineage>
        <taxon>Eukaryota</taxon>
        <taxon>Fungi</taxon>
        <taxon>Dikarya</taxon>
        <taxon>Ascomycota</taxon>
        <taxon>Pezizomycotina</taxon>
        <taxon>Eurotiomycetes</taxon>
        <taxon>Eurotiomycetidae</taxon>
        <taxon>Eurotiales</taxon>
        <taxon>Aspergillaceae</taxon>
        <taxon>Aspergillus</taxon>
        <taxon>Aspergillus subgen. Circumdati</taxon>
    </lineage>
</organism>
<dbReference type="GO" id="GO:0016829">
    <property type="term" value="F:lyase activity"/>
    <property type="evidence" value="ECO:0007669"/>
    <property type="project" value="UniProtKB-KW"/>
</dbReference>
<protein>
    <submittedName>
        <fullName evidence="12">Formamidopyrimidine-dna glycosylase</fullName>
    </submittedName>
</protein>
<dbReference type="OMA" id="HARESTC"/>
<evidence type="ECO:0000256" key="10">
    <source>
        <dbReference type="SAM" id="MobiDB-lite"/>
    </source>
</evidence>
<feature type="compositionally biased region" description="Basic and acidic residues" evidence="10">
    <location>
        <begin position="404"/>
        <end position="416"/>
    </location>
</feature>